<evidence type="ECO:0000256" key="9">
    <source>
        <dbReference type="ARBA" id="ARBA00033428"/>
    </source>
</evidence>
<dbReference type="GO" id="GO:0006207">
    <property type="term" value="P:'de novo' pyrimidine nucleobase biosynthetic process"/>
    <property type="evidence" value="ECO:0007669"/>
    <property type="project" value="InterPro"/>
</dbReference>
<dbReference type="Pfam" id="PF00215">
    <property type="entry name" value="OMPdecase"/>
    <property type="match status" value="1"/>
</dbReference>
<evidence type="ECO:0000259" key="13">
    <source>
        <dbReference type="SMART" id="SM00934"/>
    </source>
</evidence>
<dbReference type="SUPFAM" id="SSF51366">
    <property type="entry name" value="Ribulose-phoshate binding barrel"/>
    <property type="match status" value="1"/>
</dbReference>
<sequence length="376" mass="41958">MPTKEPHDVTRVSYSERAQNVTHPLSSYLLRLMTIKKSNLCLSADVSTTKELLHLANTIGPSIVVLKTHYDLVNNWDYSPTHGTGARLARIARRYGFLIFEDRKFGDIGNTVQQQYTEGTAKIIEWSHITNVNMIPGAAAVDALAEAALRWRERKRYEVKTDISAGTPIAGSLTDSDEDENGHGDDSDQTKTPVQEREDSGTPSPGRKASIVSITTVSQHFEPVNSPRSHEIPEDEVLQDIEQAPMERGLLILAQMSTKGNFMTREYTDACVESARQHKDYVMGFISQETLNTKHDDQFLSMTPGCQLPPEDEEGDDPKIQGDGKGQQYNTPAKIVGLMGNDIVIVGRGIINAEDQVKEAERYRRVAWEAYEKRIA</sequence>
<evidence type="ECO:0000256" key="4">
    <source>
        <dbReference type="ARBA" id="ARBA00021923"/>
    </source>
</evidence>
<evidence type="ECO:0000256" key="3">
    <source>
        <dbReference type="ARBA" id="ARBA00012321"/>
    </source>
</evidence>
<evidence type="ECO:0000256" key="6">
    <source>
        <dbReference type="ARBA" id="ARBA00022975"/>
    </source>
</evidence>
<accession>A0A8H8RYU1</accession>
<evidence type="ECO:0000313" key="15">
    <source>
        <dbReference type="Proteomes" id="UP000443090"/>
    </source>
</evidence>
<evidence type="ECO:0000256" key="7">
    <source>
        <dbReference type="ARBA" id="ARBA00023239"/>
    </source>
</evidence>
<dbReference type="EMBL" id="QGMI01000289">
    <property type="protein sequence ID" value="TVY43244.1"/>
    <property type="molecule type" value="Genomic_DNA"/>
</dbReference>
<name>A0A8H8RYU1_9HELO</name>
<dbReference type="OrthoDB" id="10263753at2759"/>
<feature type="binding site" evidence="11">
    <location>
        <position position="257"/>
    </location>
    <ligand>
        <name>substrate</name>
    </ligand>
</feature>
<keyword evidence="7" id="KW-0456">Lyase</keyword>
<dbReference type="PROSITE" id="PS00156">
    <property type="entry name" value="OMPDECASE"/>
    <property type="match status" value="1"/>
</dbReference>
<feature type="binding site" evidence="11">
    <location>
        <position position="67"/>
    </location>
    <ligand>
        <name>substrate</name>
    </ligand>
</feature>
<dbReference type="GO" id="GO:0044205">
    <property type="term" value="P:'de novo' UMP biosynthetic process"/>
    <property type="evidence" value="ECO:0007669"/>
    <property type="project" value="UniProtKB-UniPathway"/>
</dbReference>
<dbReference type="InterPro" id="IPR018089">
    <property type="entry name" value="OMPdecase_AS"/>
</dbReference>
<dbReference type="GO" id="GO:0005829">
    <property type="term" value="C:cytosol"/>
    <property type="evidence" value="ECO:0007669"/>
    <property type="project" value="TreeGrafter"/>
</dbReference>
<dbReference type="UniPathway" id="UPA00070">
    <property type="reaction ID" value="UER00120"/>
</dbReference>
<feature type="binding site" evidence="11">
    <location>
        <position position="347"/>
    </location>
    <ligand>
        <name>substrate</name>
    </ligand>
</feature>
<evidence type="ECO:0000256" key="2">
    <source>
        <dbReference type="ARBA" id="ARBA00011018"/>
    </source>
</evidence>
<feature type="region of interest" description="Disordered" evidence="12">
    <location>
        <begin position="307"/>
        <end position="327"/>
    </location>
</feature>
<gene>
    <name evidence="14" type="primary">PYR4</name>
    <name evidence="14" type="ORF">LOCC1_G004547</name>
</gene>
<dbReference type="SMART" id="SM00934">
    <property type="entry name" value="OMPdecase"/>
    <property type="match status" value="1"/>
</dbReference>
<dbReference type="PANTHER" id="PTHR32119:SF2">
    <property type="entry name" value="OROTIDINE 5'-PHOSPHATE DECARBOXYLASE"/>
    <property type="match status" value="1"/>
</dbReference>
<dbReference type="InterPro" id="IPR001754">
    <property type="entry name" value="OMPdeCOase_dom"/>
</dbReference>
<dbReference type="InterPro" id="IPR011060">
    <property type="entry name" value="RibuloseP-bd_barrel"/>
</dbReference>
<comment type="caution">
    <text evidence="14">The sequence shown here is derived from an EMBL/GenBank/DDBJ whole genome shotgun (WGS) entry which is preliminary data.</text>
</comment>
<feature type="binding site" evidence="11">
    <location>
        <position position="348"/>
    </location>
    <ligand>
        <name>substrate</name>
    </ligand>
</feature>
<evidence type="ECO:0000313" key="14">
    <source>
        <dbReference type="EMBL" id="TVY43244.1"/>
    </source>
</evidence>
<dbReference type="InterPro" id="IPR014732">
    <property type="entry name" value="OMPdecase"/>
</dbReference>
<evidence type="ECO:0000256" key="10">
    <source>
        <dbReference type="PIRSR" id="PIRSR614732-1"/>
    </source>
</evidence>
<evidence type="ECO:0000256" key="12">
    <source>
        <dbReference type="SAM" id="MobiDB-lite"/>
    </source>
</evidence>
<keyword evidence="15" id="KW-1185">Reference proteome</keyword>
<feature type="domain" description="Orotidine 5'-phosphate decarboxylase" evidence="13">
    <location>
        <begin position="39"/>
        <end position="363"/>
    </location>
</feature>
<proteinExistence type="inferred from homology"/>
<dbReference type="PANTHER" id="PTHR32119">
    <property type="entry name" value="OROTIDINE 5'-PHOSPHATE DECARBOXYLASE"/>
    <property type="match status" value="1"/>
</dbReference>
<feature type="binding site" evidence="11">
    <location>
        <position position="45"/>
    </location>
    <ligand>
        <name>substrate</name>
    </ligand>
</feature>
<dbReference type="EC" id="4.1.1.23" evidence="3"/>
<feature type="compositionally biased region" description="Basic and acidic residues" evidence="12">
    <location>
        <begin position="181"/>
        <end position="200"/>
    </location>
</feature>
<dbReference type="InterPro" id="IPR013785">
    <property type="entry name" value="Aldolase_TIM"/>
</dbReference>
<evidence type="ECO:0000256" key="11">
    <source>
        <dbReference type="PIRSR" id="PIRSR614732-2"/>
    </source>
</evidence>
<evidence type="ECO:0000256" key="1">
    <source>
        <dbReference type="ARBA" id="ARBA00004861"/>
    </source>
</evidence>
<dbReference type="AlphaFoldDB" id="A0A8H8RYU1"/>
<feature type="region of interest" description="Disordered" evidence="12">
    <location>
        <begin position="162"/>
        <end position="210"/>
    </location>
</feature>
<evidence type="ECO:0000256" key="8">
    <source>
        <dbReference type="ARBA" id="ARBA00031744"/>
    </source>
</evidence>
<dbReference type="Proteomes" id="UP000443090">
    <property type="component" value="Unassembled WGS sequence"/>
</dbReference>
<protein>
    <recommendedName>
        <fullName evidence="4">Orotidine 5'-phosphate decarboxylase</fullName>
        <ecNumber evidence="3">4.1.1.23</ecNumber>
    </recommendedName>
    <alternativeName>
        <fullName evidence="9">OMP decarboxylase</fullName>
    </alternativeName>
    <alternativeName>
        <fullName evidence="8">Uridine 5'-monophosphate synthase</fullName>
    </alternativeName>
</protein>
<comment type="similarity">
    <text evidence="2">Belongs to the OMP decarboxylase family.</text>
</comment>
<organism evidence="14 15">
    <name type="scientific">Lachnellula occidentalis</name>
    <dbReference type="NCBI Taxonomy" id="215460"/>
    <lineage>
        <taxon>Eukaryota</taxon>
        <taxon>Fungi</taxon>
        <taxon>Dikarya</taxon>
        <taxon>Ascomycota</taxon>
        <taxon>Pezizomycotina</taxon>
        <taxon>Leotiomycetes</taxon>
        <taxon>Helotiales</taxon>
        <taxon>Lachnaceae</taxon>
        <taxon>Lachnellula</taxon>
    </lineage>
</organism>
<feature type="active site" description="For OMPdecase activity" evidence="10">
    <location>
        <position position="104"/>
    </location>
</feature>
<comment type="pathway">
    <text evidence="1">Pyrimidine metabolism; UMP biosynthesis via de novo pathway; UMP from orotate: step 2/2.</text>
</comment>
<dbReference type="Gene3D" id="3.20.20.70">
    <property type="entry name" value="Aldolase class I"/>
    <property type="match status" value="2"/>
</dbReference>
<feature type="active site" description="For OMPdecase activity" evidence="10">
    <location>
        <position position="102"/>
    </location>
</feature>
<feature type="active site" description="For OMPdecase activity" evidence="10">
    <location>
        <position position="107"/>
    </location>
</feature>
<feature type="binding site" evidence="11">
    <location>
        <position position="327"/>
    </location>
    <ligand>
        <name>substrate</name>
    </ligand>
</feature>
<dbReference type="GO" id="GO:0004590">
    <property type="term" value="F:orotidine-5'-phosphate decarboxylase activity"/>
    <property type="evidence" value="ECO:0007669"/>
    <property type="project" value="UniProtKB-EC"/>
</dbReference>
<keyword evidence="5" id="KW-0210">Decarboxylase</keyword>
<evidence type="ECO:0000256" key="5">
    <source>
        <dbReference type="ARBA" id="ARBA00022793"/>
    </source>
</evidence>
<keyword evidence="6" id="KW-0665">Pyrimidine biosynthesis</keyword>
<reference evidence="14 15" key="1">
    <citation type="submission" date="2018-05" db="EMBL/GenBank/DDBJ databases">
        <title>Genome sequencing and assembly of the regulated plant pathogen Lachnellula willkommii and related sister species for the development of diagnostic species identification markers.</title>
        <authorList>
            <person name="Giroux E."/>
            <person name="Bilodeau G."/>
        </authorList>
    </citation>
    <scope>NUCLEOTIDE SEQUENCE [LARGE SCALE GENOMIC DNA]</scope>
    <source>
        <strain evidence="14 15">CBS 160.35</strain>
    </source>
</reference>